<dbReference type="InterPro" id="IPR027980">
    <property type="entry name" value="RACo_C"/>
</dbReference>
<accession>A0A9D1ZWB6</accession>
<evidence type="ECO:0000313" key="2">
    <source>
        <dbReference type="EMBL" id="HIY97015.1"/>
    </source>
</evidence>
<proteinExistence type="predicted"/>
<dbReference type="Pfam" id="PF14574">
    <property type="entry name" value="RACo_C_ter"/>
    <property type="match status" value="1"/>
</dbReference>
<dbReference type="PANTHER" id="PTHR42895:SF1">
    <property type="entry name" value="IRON-SULFUR CLUSTER PROTEIN"/>
    <property type="match status" value="1"/>
</dbReference>
<reference evidence="2" key="2">
    <citation type="submission" date="2021-04" db="EMBL/GenBank/DDBJ databases">
        <authorList>
            <person name="Gilroy R."/>
        </authorList>
    </citation>
    <scope>NUCLEOTIDE SEQUENCE</scope>
    <source>
        <strain evidence="2">1345</strain>
    </source>
</reference>
<dbReference type="InterPro" id="IPR036010">
    <property type="entry name" value="2Fe-2S_ferredoxin-like_sf"/>
</dbReference>
<dbReference type="Proteomes" id="UP000886750">
    <property type="component" value="Unassembled WGS sequence"/>
</dbReference>
<dbReference type="Gene3D" id="3.30.420.480">
    <property type="entry name" value="Domain of unknown function (DUF4445)"/>
    <property type="match status" value="1"/>
</dbReference>
<dbReference type="Gene3D" id="3.10.20.30">
    <property type="match status" value="1"/>
</dbReference>
<dbReference type="InterPro" id="IPR042259">
    <property type="entry name" value="Raco-like_middle_sf"/>
</dbReference>
<dbReference type="CDD" id="cd00207">
    <property type="entry name" value="fer2"/>
    <property type="match status" value="1"/>
</dbReference>
<dbReference type="InterPro" id="IPR043129">
    <property type="entry name" value="ATPase_NBD"/>
</dbReference>
<protein>
    <submittedName>
        <fullName evidence="2">DUF4445 domain-containing protein</fullName>
    </submittedName>
</protein>
<dbReference type="SUPFAM" id="SSF53067">
    <property type="entry name" value="Actin-like ATPase domain"/>
    <property type="match status" value="1"/>
</dbReference>
<dbReference type="AlphaFoldDB" id="A0A9D1ZWB6"/>
<sequence>MRIAVQAGDRDFEIECKEGDDLLSLLQAAGVNIPAGCGGRGTCGKCRVQVRGGSFGGEWQEVLACRTEAEDGLFVRAGEYAGGGLTEGELGAAECDGEEGIGLAVDIGTTTVAYALCDLKSGAVLEKCAELNRQASFGADVISRIMSAEEGNADLLAAAVRGQIEETILRLKENHSIKELKKVAVCGNTTMLHLFCGEDVSGIGRYPFTPAFTEYRRLSGAQVGLSAAEVHILPSVSAYVGADIVAGAIAAGLDREEALLVDIGTNGEMLAHAHGKFVCTSTAAGPCFEGANIECGTGGVAGAIDGVSLSGGKISYTTIGGEPPRGICGAGLVDALAVMLKSGVIDETGAFEEGEKFEIGGGVYISQKDVRNYQLAKSAIYSGIRVLAARAGLTLAEMRLYIAGGLGFYLDGENARKTGLLPAENAPLQTVIGNAALAGTRLCMLSKRALERAVRLAKETEYIDLSADADFMDEYIGNMGFESGEN</sequence>
<dbReference type="InterPro" id="IPR012675">
    <property type="entry name" value="Beta-grasp_dom_sf"/>
</dbReference>
<evidence type="ECO:0000259" key="1">
    <source>
        <dbReference type="PROSITE" id="PS51085"/>
    </source>
</evidence>
<name>A0A9D1ZWB6_9FIRM</name>
<dbReference type="PANTHER" id="PTHR42895">
    <property type="entry name" value="IRON-SULFUR CLUSTER-BINDING PROTEIN-RELATED"/>
    <property type="match status" value="1"/>
</dbReference>
<feature type="domain" description="2Fe-2S ferredoxin-type" evidence="1">
    <location>
        <begin position="1"/>
        <end position="81"/>
    </location>
</feature>
<organism evidence="2 3">
    <name type="scientific">Candidatus Borkfalkia excrementigallinarum</name>
    <dbReference type="NCBI Taxonomy" id="2838506"/>
    <lineage>
        <taxon>Bacteria</taxon>
        <taxon>Bacillati</taxon>
        <taxon>Bacillota</taxon>
        <taxon>Clostridia</taxon>
        <taxon>Christensenellales</taxon>
        <taxon>Christensenellaceae</taxon>
        <taxon>Candidatus Borkfalkia</taxon>
    </lineage>
</organism>
<comment type="caution">
    <text evidence="2">The sequence shown here is derived from an EMBL/GenBank/DDBJ whole genome shotgun (WGS) entry which is preliminary data.</text>
</comment>
<dbReference type="SUPFAM" id="SSF54292">
    <property type="entry name" value="2Fe-2S ferredoxin-like"/>
    <property type="match status" value="1"/>
</dbReference>
<dbReference type="GO" id="GO:0051536">
    <property type="term" value="F:iron-sulfur cluster binding"/>
    <property type="evidence" value="ECO:0007669"/>
    <property type="project" value="InterPro"/>
</dbReference>
<dbReference type="PROSITE" id="PS51085">
    <property type="entry name" value="2FE2S_FER_2"/>
    <property type="match status" value="1"/>
</dbReference>
<dbReference type="InterPro" id="IPR001041">
    <property type="entry name" value="2Fe-2S_ferredoxin-type"/>
</dbReference>
<dbReference type="EMBL" id="DXCQ01000041">
    <property type="protein sequence ID" value="HIY97015.1"/>
    <property type="molecule type" value="Genomic_DNA"/>
</dbReference>
<gene>
    <name evidence="2" type="ORF">H9729_04940</name>
</gene>
<dbReference type="Pfam" id="PF00111">
    <property type="entry name" value="Fer2"/>
    <property type="match status" value="1"/>
</dbReference>
<reference evidence="2" key="1">
    <citation type="journal article" date="2021" name="PeerJ">
        <title>Extensive microbial diversity within the chicken gut microbiome revealed by metagenomics and culture.</title>
        <authorList>
            <person name="Gilroy R."/>
            <person name="Ravi A."/>
            <person name="Getino M."/>
            <person name="Pursley I."/>
            <person name="Horton D.L."/>
            <person name="Alikhan N.F."/>
            <person name="Baker D."/>
            <person name="Gharbi K."/>
            <person name="Hall N."/>
            <person name="Watson M."/>
            <person name="Adriaenssens E.M."/>
            <person name="Foster-Nyarko E."/>
            <person name="Jarju S."/>
            <person name="Secka A."/>
            <person name="Antonio M."/>
            <person name="Oren A."/>
            <person name="Chaudhuri R.R."/>
            <person name="La Ragione R."/>
            <person name="Hildebrand F."/>
            <person name="Pallen M.J."/>
        </authorList>
    </citation>
    <scope>NUCLEOTIDE SEQUENCE</scope>
    <source>
        <strain evidence="2">1345</strain>
    </source>
</reference>
<dbReference type="InterPro" id="IPR052911">
    <property type="entry name" value="Corrinoid_activation_enz"/>
</dbReference>
<dbReference type="InterPro" id="IPR041414">
    <property type="entry name" value="Raco-like_middle"/>
</dbReference>
<dbReference type="Pfam" id="PF17651">
    <property type="entry name" value="Raco_middle"/>
    <property type="match status" value="1"/>
</dbReference>
<evidence type="ECO:0000313" key="3">
    <source>
        <dbReference type="Proteomes" id="UP000886750"/>
    </source>
</evidence>